<evidence type="ECO:0000259" key="13">
    <source>
        <dbReference type="SMART" id="SM00893"/>
    </source>
</evidence>
<keyword evidence="15" id="KW-1185">Reference proteome</keyword>
<dbReference type="Proteomes" id="UP000007148">
    <property type="component" value="Unassembled WGS sequence"/>
</dbReference>
<feature type="binding site" evidence="12">
    <location>
        <begin position="313"/>
        <end position="320"/>
    </location>
    <ligand>
        <name>FAD</name>
        <dbReference type="ChEBI" id="CHEBI:57692"/>
    </ligand>
</feature>
<evidence type="ECO:0000256" key="2">
    <source>
        <dbReference type="ARBA" id="ARBA00005817"/>
    </source>
</evidence>
<dbReference type="InterPro" id="IPR014731">
    <property type="entry name" value="ETF_asu_C"/>
</dbReference>
<evidence type="ECO:0000256" key="1">
    <source>
        <dbReference type="ARBA" id="ARBA00004305"/>
    </source>
</evidence>
<dbReference type="PIRSF" id="PIRSF000089">
    <property type="entry name" value="Electra_flavoP_a"/>
    <property type="match status" value="1"/>
</dbReference>
<comment type="function">
    <text evidence="10 11">The electron transfer flavoprotein serves as a specific electron acceptor for several dehydrogenases, including five acyl-CoA dehydrogenases, glutaryl-CoA and sarcosine dehydrogenase. It transfers the electrons to the main mitochondrial respiratory chain via ETF-ubiquinone oxidoreductase (ETF dehydrogenase).</text>
</comment>
<proteinExistence type="inferred from homology"/>
<evidence type="ECO:0000256" key="3">
    <source>
        <dbReference type="ARBA" id="ARBA00011355"/>
    </source>
</evidence>
<dbReference type="PANTHER" id="PTHR43153">
    <property type="entry name" value="ELECTRON TRANSFER FLAVOPROTEIN ALPHA"/>
    <property type="match status" value="1"/>
</dbReference>
<dbReference type="GO" id="GO:0005759">
    <property type="term" value="C:mitochondrial matrix"/>
    <property type="evidence" value="ECO:0007669"/>
    <property type="project" value="UniProtKB-SubCell"/>
</dbReference>
<evidence type="ECO:0000256" key="4">
    <source>
        <dbReference type="ARBA" id="ARBA00022448"/>
    </source>
</evidence>
<comment type="cofactor">
    <cofactor evidence="11 12">
        <name>FAD</name>
        <dbReference type="ChEBI" id="CHEBI:57692"/>
    </cofactor>
    <text evidence="11 12">Binds 1 FAD per dimer.</text>
</comment>
<feature type="binding site" evidence="12">
    <location>
        <begin position="296"/>
        <end position="300"/>
    </location>
    <ligand>
        <name>FAD</name>
        <dbReference type="ChEBI" id="CHEBI:57692"/>
    </ligand>
</feature>
<feature type="domain" description="Electron transfer flavoprotein alpha/beta-subunit N-terminal" evidence="13">
    <location>
        <begin position="39"/>
        <end position="225"/>
    </location>
</feature>
<keyword evidence="5 11" id="KW-0285">Flavoprotein</keyword>
<dbReference type="GO" id="GO:0009055">
    <property type="term" value="F:electron transfer activity"/>
    <property type="evidence" value="ECO:0007669"/>
    <property type="project" value="InterPro"/>
</dbReference>
<evidence type="ECO:0000256" key="10">
    <source>
        <dbReference type="ARBA" id="ARBA00025416"/>
    </source>
</evidence>
<evidence type="ECO:0000256" key="8">
    <source>
        <dbReference type="ARBA" id="ARBA00022982"/>
    </source>
</evidence>
<dbReference type="OMA" id="WRPYAEQ"/>
<dbReference type="STRING" id="1109443.G4TU01"/>
<dbReference type="InterPro" id="IPR018206">
    <property type="entry name" value="ETF_asu_C_CS"/>
</dbReference>
<evidence type="ECO:0000256" key="9">
    <source>
        <dbReference type="ARBA" id="ARBA00023128"/>
    </source>
</evidence>
<sequence>MSTFNRLRPTLRATSNLSRIHSQHVVRALGGGRLASTHALVFLEHSNGVVEPASLSALAAASKLGSGDDAKITGIVIGSKDEVEKVLPTVKKLPGLSSVLHSSSALYSPPLPETLTPLFKSVLTDSKFTHFFSAHSSAAKSILPRVAAVMDLPAVSDVTSVEHSSTDDATTFTRPIYAGNAIATVRAGKDIPLKIVTVRATSFAPLSDGASAEGVEVKEFQAVEENAELTKHLETSVSTSDRPDLGTAKKVVSGGRALKNKETFQKTLEPLAEVLGAAVGASRAAVDAGYADNSLQVGQTGKIVAPELYMAIGISGAIQHLAGMKDSKMIVAINKDPDAPIFQVADVGLVGDLYDIVPELTEKLK</sequence>
<comment type="caution">
    <text evidence="14">The sequence shown here is derived from an EMBL/GenBank/DDBJ whole genome shotgun (WGS) entry which is preliminary data.</text>
</comment>
<keyword evidence="4 11" id="KW-0813">Transport</keyword>
<dbReference type="FunCoup" id="G4TU01">
    <property type="interactions" value="243"/>
</dbReference>
<dbReference type="InterPro" id="IPR029035">
    <property type="entry name" value="DHS-like_NAD/FAD-binding_dom"/>
</dbReference>
<organism evidence="14 15">
    <name type="scientific">Serendipita indica (strain DSM 11827)</name>
    <name type="common">Root endophyte fungus</name>
    <name type="synonym">Piriformospora indica</name>
    <dbReference type="NCBI Taxonomy" id="1109443"/>
    <lineage>
        <taxon>Eukaryota</taxon>
        <taxon>Fungi</taxon>
        <taxon>Dikarya</taxon>
        <taxon>Basidiomycota</taxon>
        <taxon>Agaricomycotina</taxon>
        <taxon>Agaricomycetes</taxon>
        <taxon>Sebacinales</taxon>
        <taxon>Serendipitaceae</taxon>
        <taxon>Serendipita</taxon>
    </lineage>
</organism>
<dbReference type="PANTHER" id="PTHR43153:SF1">
    <property type="entry name" value="ELECTRON TRANSFER FLAVOPROTEIN SUBUNIT ALPHA, MITOCHONDRIAL"/>
    <property type="match status" value="1"/>
</dbReference>
<dbReference type="Pfam" id="PF01012">
    <property type="entry name" value="ETF"/>
    <property type="match status" value="1"/>
</dbReference>
<dbReference type="CDD" id="cd01715">
    <property type="entry name" value="ETF_alpha"/>
    <property type="match status" value="1"/>
</dbReference>
<evidence type="ECO:0000313" key="14">
    <source>
        <dbReference type="EMBL" id="CCA74794.1"/>
    </source>
</evidence>
<dbReference type="InterPro" id="IPR033947">
    <property type="entry name" value="ETF_alpha_N"/>
</dbReference>
<dbReference type="SUPFAM" id="SSF52402">
    <property type="entry name" value="Adenine nucleotide alpha hydrolases-like"/>
    <property type="match status" value="1"/>
</dbReference>
<dbReference type="AlphaFoldDB" id="G4TU01"/>
<evidence type="ECO:0000256" key="6">
    <source>
        <dbReference type="ARBA" id="ARBA00022827"/>
    </source>
</evidence>
<name>G4TU01_SERID</name>
<dbReference type="InterPro" id="IPR001308">
    <property type="entry name" value="ETF_a/FixB"/>
</dbReference>
<dbReference type="GO" id="GO:0050660">
    <property type="term" value="F:flavin adenine dinucleotide binding"/>
    <property type="evidence" value="ECO:0007669"/>
    <property type="project" value="InterPro"/>
</dbReference>
<dbReference type="SMART" id="SM00893">
    <property type="entry name" value="ETF"/>
    <property type="match status" value="1"/>
</dbReference>
<dbReference type="EMBL" id="CAFZ01000356">
    <property type="protein sequence ID" value="CCA74794.1"/>
    <property type="molecule type" value="Genomic_DNA"/>
</dbReference>
<dbReference type="Gene3D" id="3.40.50.1220">
    <property type="entry name" value="TPP-binding domain"/>
    <property type="match status" value="1"/>
</dbReference>
<dbReference type="InterPro" id="IPR014730">
    <property type="entry name" value="ETF_a/b_N"/>
</dbReference>
<dbReference type="GO" id="GO:0033539">
    <property type="term" value="P:fatty acid beta-oxidation using acyl-CoA dehydrogenase"/>
    <property type="evidence" value="ECO:0007669"/>
    <property type="project" value="TreeGrafter"/>
</dbReference>
<dbReference type="InterPro" id="IPR014729">
    <property type="entry name" value="Rossmann-like_a/b/a_fold"/>
</dbReference>
<feature type="binding site" evidence="12">
    <location>
        <position position="334"/>
    </location>
    <ligand>
        <name>FAD</name>
        <dbReference type="ChEBI" id="CHEBI:57692"/>
    </ligand>
</feature>
<dbReference type="HOGENOM" id="CLU_034178_0_0_1"/>
<keyword evidence="6 11" id="KW-0274">FAD</keyword>
<dbReference type="OrthoDB" id="1715808at2759"/>
<dbReference type="eggNOG" id="KOG3954">
    <property type="taxonomic scope" value="Eukaryota"/>
</dbReference>
<dbReference type="PROSITE" id="PS00696">
    <property type="entry name" value="ETF_ALPHA"/>
    <property type="match status" value="1"/>
</dbReference>
<dbReference type="SUPFAM" id="SSF52467">
    <property type="entry name" value="DHS-like NAD/FAD-binding domain"/>
    <property type="match status" value="1"/>
</dbReference>
<feature type="binding site" evidence="12">
    <location>
        <position position="256"/>
    </location>
    <ligand>
        <name>FAD</name>
        <dbReference type="ChEBI" id="CHEBI:57692"/>
    </ligand>
</feature>
<keyword evidence="8 11" id="KW-0249">Electron transport</keyword>
<evidence type="ECO:0000256" key="11">
    <source>
        <dbReference type="PIRNR" id="PIRNR000089"/>
    </source>
</evidence>
<feature type="binding site" evidence="12">
    <location>
        <begin position="282"/>
        <end position="283"/>
    </location>
    <ligand>
        <name>FAD</name>
        <dbReference type="ChEBI" id="CHEBI:57692"/>
    </ligand>
</feature>
<gene>
    <name evidence="14" type="ORF">PIIN_08763</name>
</gene>
<evidence type="ECO:0000256" key="12">
    <source>
        <dbReference type="PIRSR" id="PIRSR000089-1"/>
    </source>
</evidence>
<keyword evidence="7" id="KW-0809">Transit peptide</keyword>
<dbReference type="FunFam" id="3.40.50.1220:FF:000001">
    <property type="entry name" value="Electron transfer flavoprotein, alpha subunit"/>
    <property type="match status" value="1"/>
</dbReference>
<comment type="subcellular location">
    <subcellularLocation>
        <location evidence="1 11">Mitochondrion matrix</location>
    </subcellularLocation>
</comment>
<protein>
    <recommendedName>
        <fullName evidence="11">Probable electron transfer flavoprotein subunit alpha</fullName>
    </recommendedName>
</protein>
<dbReference type="Gene3D" id="3.40.50.620">
    <property type="entry name" value="HUPs"/>
    <property type="match status" value="1"/>
</dbReference>
<reference evidence="14 15" key="1">
    <citation type="journal article" date="2011" name="PLoS Pathog.">
        <title>Endophytic Life Strategies Decoded by Genome and Transcriptome Analyses of the Mutualistic Root Symbiont Piriformospora indica.</title>
        <authorList>
            <person name="Zuccaro A."/>
            <person name="Lahrmann U."/>
            <person name="Guldener U."/>
            <person name="Langen G."/>
            <person name="Pfiffi S."/>
            <person name="Biedenkopf D."/>
            <person name="Wong P."/>
            <person name="Samans B."/>
            <person name="Grimm C."/>
            <person name="Basiewicz M."/>
            <person name="Murat C."/>
            <person name="Martin F."/>
            <person name="Kogel K.H."/>
        </authorList>
    </citation>
    <scope>NUCLEOTIDE SEQUENCE [LARGE SCALE GENOMIC DNA]</scope>
    <source>
        <strain evidence="14 15">DSM 11827</strain>
    </source>
</reference>
<evidence type="ECO:0000256" key="7">
    <source>
        <dbReference type="ARBA" id="ARBA00022946"/>
    </source>
</evidence>
<dbReference type="Pfam" id="PF00766">
    <property type="entry name" value="ETF_alpha"/>
    <property type="match status" value="1"/>
</dbReference>
<dbReference type="InParanoid" id="G4TU01"/>
<comment type="subunit">
    <text evidence="3 11">Heterodimer of an alpha and a beta subunit.</text>
</comment>
<evidence type="ECO:0000256" key="5">
    <source>
        <dbReference type="ARBA" id="ARBA00022630"/>
    </source>
</evidence>
<evidence type="ECO:0000313" key="15">
    <source>
        <dbReference type="Proteomes" id="UP000007148"/>
    </source>
</evidence>
<comment type="similarity">
    <text evidence="2 11">Belongs to the ETF alpha-subunit/FixB family.</text>
</comment>
<accession>G4TU01</accession>
<keyword evidence="9 11" id="KW-0496">Mitochondrion</keyword>